<feature type="compositionally biased region" description="Acidic residues" evidence="1">
    <location>
        <begin position="29"/>
        <end position="40"/>
    </location>
</feature>
<reference evidence="3 4" key="1">
    <citation type="submission" date="2020-10" db="EMBL/GenBank/DDBJ databases">
        <title>Chromosome-scale genome assembly of the Allis shad, Alosa alosa.</title>
        <authorList>
            <person name="Margot Z."/>
            <person name="Christophe K."/>
            <person name="Cabau C."/>
            <person name="Louis A."/>
            <person name="Berthelot C."/>
            <person name="Parey E."/>
            <person name="Roest Crollius H."/>
            <person name="Montfort J."/>
            <person name="Robinson-Rechavi M."/>
            <person name="Bucao C."/>
            <person name="Bouchez O."/>
            <person name="Gislard M."/>
            <person name="Lluch J."/>
            <person name="Milhes M."/>
            <person name="Lampietro C."/>
            <person name="Lopez Roques C."/>
            <person name="Donnadieu C."/>
            <person name="Braasch I."/>
            <person name="Desvignes T."/>
            <person name="Postlethwait J."/>
            <person name="Bobe J."/>
            <person name="Guiguen Y."/>
        </authorList>
    </citation>
    <scope>NUCLEOTIDE SEQUENCE [LARGE SCALE GENOMIC DNA]</scope>
    <source>
        <strain evidence="3">M-15738</strain>
        <tissue evidence="3">Blood</tissue>
    </source>
</reference>
<dbReference type="PANTHER" id="PTHR32337">
    <property type="entry name" value="NUCLEOLAR PROTEIN 7"/>
    <property type="match status" value="1"/>
</dbReference>
<sequence length="222" mass="25073">MADTGERQRGSGNAHSEKMAGNNDIQFDSSDDEAPEEVTFDDSKKSALQSVKDALEASRREKATLKEKRRKKQELFLEQKKRRLLPDDVLNEIDAQHITKDALPCSERNEEEKGVATSSDIKPIQGKARSLQANCSVTRVRDQFAASSQQKLAMDFVQSRFYGQGHRRTTNSELLSLDCKKGANRGAAFQFVNKKLSTVERAKAKKGNQRWMHKKKLTRTVC</sequence>
<dbReference type="GO" id="GO:0005730">
    <property type="term" value="C:nucleolus"/>
    <property type="evidence" value="ECO:0007669"/>
    <property type="project" value="TreeGrafter"/>
</dbReference>
<dbReference type="AlphaFoldDB" id="A0AAV6HDW9"/>
<dbReference type="InterPro" id="IPR012579">
    <property type="entry name" value="NOL7_C"/>
</dbReference>
<feature type="domain" description="U3 small nucleolar RNA-associated protein NOL7 C-terminal" evidence="2">
    <location>
        <begin position="137"/>
        <end position="195"/>
    </location>
</feature>
<evidence type="ECO:0000313" key="4">
    <source>
        <dbReference type="Proteomes" id="UP000823561"/>
    </source>
</evidence>
<protein>
    <recommendedName>
        <fullName evidence="2">U3 small nucleolar RNA-associated protein NOL7 C-terminal domain-containing protein</fullName>
    </recommendedName>
</protein>
<gene>
    <name evidence="3" type="ORF">AALO_G00002990</name>
</gene>
<dbReference type="GO" id="GO:0003723">
    <property type="term" value="F:RNA binding"/>
    <property type="evidence" value="ECO:0007669"/>
    <property type="project" value="TreeGrafter"/>
</dbReference>
<evidence type="ECO:0000313" key="3">
    <source>
        <dbReference type="EMBL" id="KAG5285403.1"/>
    </source>
</evidence>
<dbReference type="PANTHER" id="PTHR32337:SF2">
    <property type="entry name" value="NUCLEOLAR PROTEIN 7"/>
    <property type="match status" value="1"/>
</dbReference>
<keyword evidence="4" id="KW-1185">Reference proteome</keyword>
<dbReference type="Pfam" id="PF08157">
    <property type="entry name" value="NUC129"/>
    <property type="match status" value="1"/>
</dbReference>
<accession>A0AAV6HDW9</accession>
<comment type="caution">
    <text evidence="3">The sequence shown here is derived from an EMBL/GenBank/DDBJ whole genome shotgun (WGS) entry which is preliminary data.</text>
</comment>
<dbReference type="Proteomes" id="UP000823561">
    <property type="component" value="Chromosome 1"/>
</dbReference>
<proteinExistence type="predicted"/>
<feature type="region of interest" description="Disordered" evidence="1">
    <location>
        <begin position="1"/>
        <end position="70"/>
    </location>
</feature>
<evidence type="ECO:0000259" key="2">
    <source>
        <dbReference type="Pfam" id="PF08157"/>
    </source>
</evidence>
<dbReference type="EMBL" id="JADWDJ010000001">
    <property type="protein sequence ID" value="KAG5285403.1"/>
    <property type="molecule type" value="Genomic_DNA"/>
</dbReference>
<evidence type="ECO:0000256" key="1">
    <source>
        <dbReference type="SAM" id="MobiDB-lite"/>
    </source>
</evidence>
<feature type="compositionally biased region" description="Basic and acidic residues" evidence="1">
    <location>
        <begin position="53"/>
        <end position="66"/>
    </location>
</feature>
<name>A0AAV6HDW9_9TELE</name>
<organism evidence="3 4">
    <name type="scientific">Alosa alosa</name>
    <name type="common">allis shad</name>
    <dbReference type="NCBI Taxonomy" id="278164"/>
    <lineage>
        <taxon>Eukaryota</taxon>
        <taxon>Metazoa</taxon>
        <taxon>Chordata</taxon>
        <taxon>Craniata</taxon>
        <taxon>Vertebrata</taxon>
        <taxon>Euteleostomi</taxon>
        <taxon>Actinopterygii</taxon>
        <taxon>Neopterygii</taxon>
        <taxon>Teleostei</taxon>
        <taxon>Clupei</taxon>
        <taxon>Clupeiformes</taxon>
        <taxon>Clupeoidei</taxon>
        <taxon>Clupeidae</taxon>
        <taxon>Alosa</taxon>
    </lineage>
</organism>